<reference evidence="3" key="1">
    <citation type="journal article" date="2014" name="Proc. Natl. Acad. Sci. U.S.A.">
        <title>Extensive sampling of basidiomycete genomes demonstrates inadequacy of the white-rot/brown-rot paradigm for wood decay fungi.</title>
        <authorList>
            <person name="Riley R."/>
            <person name="Salamov A.A."/>
            <person name="Brown D.W."/>
            <person name="Nagy L.G."/>
            <person name="Floudas D."/>
            <person name="Held B.W."/>
            <person name="Levasseur A."/>
            <person name="Lombard V."/>
            <person name="Morin E."/>
            <person name="Otillar R."/>
            <person name="Lindquist E.A."/>
            <person name="Sun H."/>
            <person name="LaButti K.M."/>
            <person name="Schmutz J."/>
            <person name="Jabbour D."/>
            <person name="Luo H."/>
            <person name="Baker S.E."/>
            <person name="Pisabarro A.G."/>
            <person name="Walton J.D."/>
            <person name="Blanchette R.A."/>
            <person name="Henrissat B."/>
            <person name="Martin F."/>
            <person name="Cullen D."/>
            <person name="Hibbett D.S."/>
            <person name="Grigoriev I.V."/>
        </authorList>
    </citation>
    <scope>NUCLEOTIDE SEQUENCE [LARGE SCALE GENOMIC DNA]</scope>
    <source>
        <strain evidence="3">MUCL 33604</strain>
    </source>
</reference>
<dbReference type="EMBL" id="KL197711">
    <property type="protein sequence ID" value="KDQ62783.1"/>
    <property type="molecule type" value="Genomic_DNA"/>
</dbReference>
<evidence type="ECO:0000313" key="3">
    <source>
        <dbReference type="Proteomes" id="UP000027265"/>
    </source>
</evidence>
<organism evidence="2 3">
    <name type="scientific">Jaapia argillacea MUCL 33604</name>
    <dbReference type="NCBI Taxonomy" id="933084"/>
    <lineage>
        <taxon>Eukaryota</taxon>
        <taxon>Fungi</taxon>
        <taxon>Dikarya</taxon>
        <taxon>Basidiomycota</taxon>
        <taxon>Agaricomycotina</taxon>
        <taxon>Agaricomycetes</taxon>
        <taxon>Agaricomycetidae</taxon>
        <taxon>Jaapiales</taxon>
        <taxon>Jaapiaceae</taxon>
        <taxon>Jaapia</taxon>
    </lineage>
</organism>
<dbReference type="HOGENOM" id="CLU_2386474_0_0_1"/>
<evidence type="ECO:0008006" key="4">
    <source>
        <dbReference type="Google" id="ProtNLM"/>
    </source>
</evidence>
<feature type="chain" id="PRO_5001647318" description="Secreted protein" evidence="1">
    <location>
        <begin position="22"/>
        <end position="94"/>
    </location>
</feature>
<proteinExistence type="predicted"/>
<dbReference type="AlphaFoldDB" id="A0A067Q6V5"/>
<keyword evidence="3" id="KW-1185">Reference proteome</keyword>
<feature type="signal peptide" evidence="1">
    <location>
        <begin position="1"/>
        <end position="21"/>
    </location>
</feature>
<evidence type="ECO:0000256" key="1">
    <source>
        <dbReference type="SAM" id="SignalP"/>
    </source>
</evidence>
<keyword evidence="1" id="KW-0732">Signal</keyword>
<accession>A0A067Q6V5</accession>
<protein>
    <recommendedName>
        <fullName evidence="4">Secreted protein</fullName>
    </recommendedName>
</protein>
<dbReference type="Proteomes" id="UP000027265">
    <property type="component" value="Unassembled WGS sequence"/>
</dbReference>
<gene>
    <name evidence="2" type="ORF">JAAARDRAFT_30690</name>
</gene>
<sequence length="94" mass="10779">MSIRSISTLSTFLIRLFVIRAQTLGRAPILKLVSFNSSVSQPRGQVLLSTLHRVRRFVDMLHDPWATILRYNLKLNQRPILIRKDSSPAESTFS</sequence>
<evidence type="ECO:0000313" key="2">
    <source>
        <dbReference type="EMBL" id="KDQ62783.1"/>
    </source>
</evidence>
<name>A0A067Q6V5_9AGAM</name>
<dbReference type="InParanoid" id="A0A067Q6V5"/>